<evidence type="ECO:0000256" key="1">
    <source>
        <dbReference type="ARBA" id="ARBA00022729"/>
    </source>
</evidence>
<accession>A0ABQ8P7T0</accession>
<feature type="domain" description="MIR" evidence="4">
    <location>
        <begin position="37"/>
        <end position="87"/>
    </location>
</feature>
<dbReference type="Proteomes" id="UP001071777">
    <property type="component" value="Unassembled WGS sequence"/>
</dbReference>
<reference evidence="5" key="1">
    <citation type="submission" date="2022-10" db="EMBL/GenBank/DDBJ databases">
        <title>Adaptive evolution leads to modifications in subtelomeric GC content in a zoonotic Cryptosporidium species.</title>
        <authorList>
            <person name="Li J."/>
            <person name="Feng Y."/>
            <person name="Xiao L."/>
        </authorList>
    </citation>
    <scope>NUCLEOTIDE SEQUENCE</scope>
    <source>
        <strain evidence="5">25894</strain>
    </source>
</reference>
<name>A0ABQ8P7T0_9CRYT</name>
<proteinExistence type="predicted"/>
<feature type="domain" description="MIR" evidence="4">
    <location>
        <begin position="95"/>
        <end position="147"/>
    </location>
</feature>
<dbReference type="PANTHER" id="PTHR46809">
    <property type="entry name" value="STROMAL CELL-DERIVED FACTOR 2-LIKE PROTEIN"/>
    <property type="match status" value="1"/>
</dbReference>
<dbReference type="SUPFAM" id="SSF82109">
    <property type="entry name" value="MIR domain"/>
    <property type="match status" value="1"/>
</dbReference>
<comment type="caution">
    <text evidence="5">The sequence shown here is derived from an EMBL/GenBank/DDBJ whole genome shotgun (WGS) entry which is preliminary data.</text>
</comment>
<dbReference type="EMBL" id="JAPCXB010000062">
    <property type="protein sequence ID" value="KAJ1611144.1"/>
    <property type="molecule type" value="Genomic_DNA"/>
</dbReference>
<keyword evidence="1 3" id="KW-0732">Signal</keyword>
<protein>
    <submittedName>
        <fullName evidence="5">Signal peptide-containing protein</fullName>
    </submittedName>
</protein>
<feature type="chain" id="PRO_5045749899" evidence="3">
    <location>
        <begin position="35"/>
        <end position="235"/>
    </location>
</feature>
<evidence type="ECO:0000259" key="4">
    <source>
        <dbReference type="SMART" id="SM00472"/>
    </source>
</evidence>
<dbReference type="InterPro" id="IPR016093">
    <property type="entry name" value="MIR_motif"/>
</dbReference>
<dbReference type="SMART" id="SM00472">
    <property type="entry name" value="MIR"/>
    <property type="match status" value="3"/>
</dbReference>
<dbReference type="InterPro" id="IPR036300">
    <property type="entry name" value="MIR_dom_sf"/>
</dbReference>
<keyword evidence="2" id="KW-0677">Repeat</keyword>
<gene>
    <name evidence="5" type="ORF">OJ252_1640</name>
</gene>
<evidence type="ECO:0000313" key="5">
    <source>
        <dbReference type="EMBL" id="KAJ1611144.1"/>
    </source>
</evidence>
<feature type="signal peptide" evidence="3">
    <location>
        <begin position="1"/>
        <end position="34"/>
    </location>
</feature>
<dbReference type="Gene3D" id="2.80.10.50">
    <property type="match status" value="1"/>
</dbReference>
<keyword evidence="6" id="KW-1185">Reference proteome</keyword>
<organism evidence="5 6">
    <name type="scientific">Cryptosporidium canis</name>
    <dbReference type="NCBI Taxonomy" id="195482"/>
    <lineage>
        <taxon>Eukaryota</taxon>
        <taxon>Sar</taxon>
        <taxon>Alveolata</taxon>
        <taxon>Apicomplexa</taxon>
        <taxon>Conoidasida</taxon>
        <taxon>Coccidia</taxon>
        <taxon>Eucoccidiorida</taxon>
        <taxon>Eimeriorina</taxon>
        <taxon>Cryptosporidiidae</taxon>
        <taxon>Cryptosporidium</taxon>
    </lineage>
</organism>
<sequence>MESRVKSCGCVRGLELVMKWVLVLLGLVISGARSQDAALVTYGSTVSILHQNTKCNIFTTKITWANGNQAVTCSTETESVNFYIREADSDYKGAGTPVVCGESIRLLHTATEKFVQSNKSAKSMISRQVEIFGGSGEPSSYFRVECEKKSPGQTIDVKDRVRLYNIEAAGCLSVSKKHVFDNRNCPRCPIVGQYEVTISSRSNSDCLWSFNPIMMLHSSRDSQEGSGDHSRKDEL</sequence>
<evidence type="ECO:0000313" key="6">
    <source>
        <dbReference type="Proteomes" id="UP001071777"/>
    </source>
</evidence>
<feature type="domain" description="MIR" evidence="4">
    <location>
        <begin position="152"/>
        <end position="213"/>
    </location>
</feature>
<evidence type="ECO:0000256" key="3">
    <source>
        <dbReference type="SAM" id="SignalP"/>
    </source>
</evidence>
<evidence type="ECO:0000256" key="2">
    <source>
        <dbReference type="ARBA" id="ARBA00022737"/>
    </source>
</evidence>
<dbReference type="PANTHER" id="PTHR46809:SF2">
    <property type="entry name" value="GH21273P"/>
    <property type="match status" value="1"/>
</dbReference>